<dbReference type="CDD" id="cd02231">
    <property type="entry name" value="cupin_BLL6423-like"/>
    <property type="match status" value="1"/>
</dbReference>
<dbReference type="InterPro" id="IPR047142">
    <property type="entry name" value="OryJ/VirC-like"/>
</dbReference>
<dbReference type="OrthoDB" id="713485at2"/>
<dbReference type="InterPro" id="IPR013096">
    <property type="entry name" value="Cupin_2"/>
</dbReference>
<dbReference type="RefSeq" id="WP_152691035.1">
    <property type="nucleotide sequence ID" value="NZ_LBMC01000054.1"/>
</dbReference>
<dbReference type="STRING" id="419479.SAMN04488563_5918"/>
<dbReference type="EMBL" id="LT629791">
    <property type="protein sequence ID" value="SDU79050.1"/>
    <property type="molecule type" value="Genomic_DNA"/>
</dbReference>
<organism evidence="2 3">
    <name type="scientific">Jiangella alkaliphila</name>
    <dbReference type="NCBI Taxonomy" id="419479"/>
    <lineage>
        <taxon>Bacteria</taxon>
        <taxon>Bacillati</taxon>
        <taxon>Actinomycetota</taxon>
        <taxon>Actinomycetes</taxon>
        <taxon>Jiangellales</taxon>
        <taxon>Jiangellaceae</taxon>
        <taxon>Jiangella</taxon>
    </lineage>
</organism>
<dbReference type="InterPro" id="IPR011051">
    <property type="entry name" value="RmlC_Cupin_sf"/>
</dbReference>
<feature type="domain" description="Cupin type-2" evidence="1">
    <location>
        <begin position="114"/>
        <end position="169"/>
    </location>
</feature>
<evidence type="ECO:0000259" key="1">
    <source>
        <dbReference type="Pfam" id="PF07883"/>
    </source>
</evidence>
<evidence type="ECO:0000313" key="3">
    <source>
        <dbReference type="Proteomes" id="UP000182977"/>
    </source>
</evidence>
<sequence length="175" mass="19740">MPRIKRYVVGIDDEGRSGVLSDHLTNEQVEDGFYWRSTLWAADRFPPDNALDVDLSADWVAREPAPDGFLFRALEIPPDDADPERHRAAMARLHEQVGQPVLPTVQELTRHPSMHRTRTLDFTTCVSGEIHLVTDRDEVRMTPGDTVVLRGGNHAWSNRSDRPCLLAVVMISATF</sequence>
<keyword evidence="3" id="KW-1185">Reference proteome</keyword>
<dbReference type="Gene3D" id="2.60.120.10">
    <property type="entry name" value="Jelly Rolls"/>
    <property type="match status" value="1"/>
</dbReference>
<gene>
    <name evidence="2" type="ORF">SAMN04488563_5918</name>
</gene>
<accession>A0A1H2LDD5</accession>
<dbReference type="InterPro" id="IPR014710">
    <property type="entry name" value="RmlC-like_jellyroll"/>
</dbReference>
<name>A0A1H2LDD5_9ACTN</name>
<protein>
    <submittedName>
        <fullName evidence="2">Cupin domain-containing protein</fullName>
    </submittedName>
</protein>
<dbReference type="Proteomes" id="UP000182977">
    <property type="component" value="Chromosome I"/>
</dbReference>
<proteinExistence type="predicted"/>
<dbReference type="PANTHER" id="PTHR36156:SF2">
    <property type="entry name" value="CUPIN TYPE-2 DOMAIN-CONTAINING PROTEIN"/>
    <property type="match status" value="1"/>
</dbReference>
<dbReference type="SUPFAM" id="SSF51182">
    <property type="entry name" value="RmlC-like cupins"/>
    <property type="match status" value="1"/>
</dbReference>
<dbReference type="Pfam" id="PF07883">
    <property type="entry name" value="Cupin_2"/>
    <property type="match status" value="1"/>
</dbReference>
<dbReference type="PANTHER" id="PTHR36156">
    <property type="entry name" value="SLR2101 PROTEIN"/>
    <property type="match status" value="1"/>
</dbReference>
<reference evidence="3" key="1">
    <citation type="submission" date="2016-10" db="EMBL/GenBank/DDBJ databases">
        <authorList>
            <person name="Varghese N."/>
            <person name="Submissions S."/>
        </authorList>
    </citation>
    <scope>NUCLEOTIDE SEQUENCE [LARGE SCALE GENOMIC DNA]</scope>
    <source>
        <strain evidence="3">DSM 45079</strain>
    </source>
</reference>
<dbReference type="AlphaFoldDB" id="A0A1H2LDD5"/>
<evidence type="ECO:0000313" key="2">
    <source>
        <dbReference type="EMBL" id="SDU79050.1"/>
    </source>
</evidence>